<evidence type="ECO:0000313" key="3">
    <source>
        <dbReference type="EMBL" id="KAE9278208.1"/>
    </source>
</evidence>
<evidence type="ECO:0000313" key="2">
    <source>
        <dbReference type="EMBL" id="KAE8969731.1"/>
    </source>
</evidence>
<dbReference type="EMBL" id="QXFV01004420">
    <property type="protein sequence ID" value="KAE8969731.1"/>
    <property type="molecule type" value="Genomic_DNA"/>
</dbReference>
<accession>A0A6A3HI52</accession>
<gene>
    <name evidence="2" type="ORF">PR001_g27414</name>
    <name evidence="1" type="ORF">PR002_g27482</name>
    <name evidence="3" type="ORF">PR003_g28587</name>
</gene>
<comment type="caution">
    <text evidence="1">The sequence shown here is derived from an EMBL/GenBank/DDBJ whole genome shotgun (WGS) entry which is preliminary data.</text>
</comment>
<dbReference type="EMBL" id="QXFT01004402">
    <property type="protein sequence ID" value="KAE9278208.1"/>
    <property type="molecule type" value="Genomic_DNA"/>
</dbReference>
<evidence type="ECO:0000313" key="6">
    <source>
        <dbReference type="Proteomes" id="UP000435112"/>
    </source>
</evidence>
<protein>
    <submittedName>
        <fullName evidence="1">Uncharacterized protein</fullName>
    </submittedName>
</protein>
<dbReference type="Proteomes" id="UP000434957">
    <property type="component" value="Unassembled WGS sequence"/>
</dbReference>
<proteinExistence type="predicted"/>
<name>A0A6A3HI52_9STRA</name>
<reference evidence="4 6" key="1">
    <citation type="submission" date="2018-09" db="EMBL/GenBank/DDBJ databases">
        <title>Genomic investigation of the strawberry pathogen Phytophthora fragariae indicates pathogenicity is determined by transcriptional variation in three key races.</title>
        <authorList>
            <person name="Adams T.M."/>
            <person name="Armitage A.D."/>
            <person name="Sobczyk M.K."/>
            <person name="Bates H.J."/>
            <person name="Dunwell J.M."/>
            <person name="Nellist C.F."/>
            <person name="Harrison R.J."/>
        </authorList>
    </citation>
    <scope>NUCLEOTIDE SEQUENCE [LARGE SCALE GENOMIC DNA]</scope>
    <source>
        <strain evidence="2 4">SCRP249</strain>
        <strain evidence="1 6">SCRP324</strain>
        <strain evidence="3 5">SCRP333</strain>
    </source>
</reference>
<evidence type="ECO:0000313" key="5">
    <source>
        <dbReference type="Proteomes" id="UP000434957"/>
    </source>
</evidence>
<dbReference type="Proteomes" id="UP000435112">
    <property type="component" value="Unassembled WGS sequence"/>
</dbReference>
<dbReference type="EMBL" id="QXFU01004344">
    <property type="protein sequence ID" value="KAE8969281.1"/>
    <property type="molecule type" value="Genomic_DNA"/>
</dbReference>
<dbReference type="AlphaFoldDB" id="A0A6A3HI52"/>
<keyword evidence="5" id="KW-1185">Reference proteome</keyword>
<evidence type="ECO:0000313" key="1">
    <source>
        <dbReference type="EMBL" id="KAE8969281.1"/>
    </source>
</evidence>
<dbReference type="Proteomes" id="UP000429607">
    <property type="component" value="Unassembled WGS sequence"/>
</dbReference>
<organism evidence="1 6">
    <name type="scientific">Phytophthora rubi</name>
    <dbReference type="NCBI Taxonomy" id="129364"/>
    <lineage>
        <taxon>Eukaryota</taxon>
        <taxon>Sar</taxon>
        <taxon>Stramenopiles</taxon>
        <taxon>Oomycota</taxon>
        <taxon>Peronosporomycetes</taxon>
        <taxon>Peronosporales</taxon>
        <taxon>Peronosporaceae</taxon>
        <taxon>Phytophthora</taxon>
    </lineage>
</organism>
<sequence>MEKNGRRPRRRYDHALTFLCYLNDPRTLLLEGFKD</sequence>
<evidence type="ECO:0000313" key="4">
    <source>
        <dbReference type="Proteomes" id="UP000429607"/>
    </source>
</evidence>